<name>A0ABD0KB26_9CAEN</name>
<dbReference type="AlphaFoldDB" id="A0ABD0KB26"/>
<protein>
    <submittedName>
        <fullName evidence="2">Uncharacterized protein</fullName>
    </submittedName>
</protein>
<proteinExistence type="predicted"/>
<evidence type="ECO:0000256" key="1">
    <source>
        <dbReference type="SAM" id="MobiDB-lite"/>
    </source>
</evidence>
<comment type="caution">
    <text evidence="2">The sequence shown here is derived from an EMBL/GenBank/DDBJ whole genome shotgun (WGS) entry which is preliminary data.</text>
</comment>
<evidence type="ECO:0000313" key="3">
    <source>
        <dbReference type="Proteomes" id="UP001519460"/>
    </source>
</evidence>
<accession>A0ABD0KB26</accession>
<dbReference type="EMBL" id="JACVVK020000212">
    <property type="protein sequence ID" value="KAK7484306.1"/>
    <property type="molecule type" value="Genomic_DNA"/>
</dbReference>
<dbReference type="Proteomes" id="UP001519460">
    <property type="component" value="Unassembled WGS sequence"/>
</dbReference>
<feature type="region of interest" description="Disordered" evidence="1">
    <location>
        <begin position="53"/>
        <end position="85"/>
    </location>
</feature>
<reference evidence="2 3" key="1">
    <citation type="journal article" date="2023" name="Sci. Data">
        <title>Genome assembly of the Korean intertidal mud-creeper Batillaria attramentaria.</title>
        <authorList>
            <person name="Patra A.K."/>
            <person name="Ho P.T."/>
            <person name="Jun S."/>
            <person name="Lee S.J."/>
            <person name="Kim Y."/>
            <person name="Won Y.J."/>
        </authorList>
    </citation>
    <scope>NUCLEOTIDE SEQUENCE [LARGE SCALE GENOMIC DNA]</scope>
    <source>
        <strain evidence="2">Wonlab-2016</strain>
    </source>
</reference>
<keyword evidence="3" id="KW-1185">Reference proteome</keyword>
<evidence type="ECO:0000313" key="2">
    <source>
        <dbReference type="EMBL" id="KAK7484306.1"/>
    </source>
</evidence>
<sequence length="85" mass="9299">MCLCNKYLRTTLSGQSCDFPLDIVVCLFSADAHKSDTCRPVLNGFISKATRTGDGRQGALKEGKHGHRNRIMAGGSNETEEKTRP</sequence>
<organism evidence="2 3">
    <name type="scientific">Batillaria attramentaria</name>
    <dbReference type="NCBI Taxonomy" id="370345"/>
    <lineage>
        <taxon>Eukaryota</taxon>
        <taxon>Metazoa</taxon>
        <taxon>Spiralia</taxon>
        <taxon>Lophotrochozoa</taxon>
        <taxon>Mollusca</taxon>
        <taxon>Gastropoda</taxon>
        <taxon>Caenogastropoda</taxon>
        <taxon>Sorbeoconcha</taxon>
        <taxon>Cerithioidea</taxon>
        <taxon>Batillariidae</taxon>
        <taxon>Batillaria</taxon>
    </lineage>
</organism>
<gene>
    <name evidence="2" type="ORF">BaRGS_00024431</name>
</gene>
<feature type="compositionally biased region" description="Basic and acidic residues" evidence="1">
    <location>
        <begin position="53"/>
        <end position="63"/>
    </location>
</feature>